<proteinExistence type="predicted"/>
<protein>
    <submittedName>
        <fullName evidence="2">Uncharacterized protein</fullName>
    </submittedName>
</protein>
<keyword evidence="1" id="KW-1133">Transmembrane helix</keyword>
<keyword evidence="3" id="KW-1185">Reference proteome</keyword>
<name>A0A512C4C2_9HYPH</name>
<organism evidence="2 3">
    <name type="scientific">Microvirga aerophila</name>
    <dbReference type="NCBI Taxonomy" id="670291"/>
    <lineage>
        <taxon>Bacteria</taxon>
        <taxon>Pseudomonadati</taxon>
        <taxon>Pseudomonadota</taxon>
        <taxon>Alphaproteobacteria</taxon>
        <taxon>Hyphomicrobiales</taxon>
        <taxon>Methylobacteriaceae</taxon>
        <taxon>Microvirga</taxon>
    </lineage>
</organism>
<comment type="caution">
    <text evidence="2">The sequence shown here is derived from an EMBL/GenBank/DDBJ whole genome shotgun (WGS) entry which is preliminary data.</text>
</comment>
<evidence type="ECO:0000256" key="1">
    <source>
        <dbReference type="SAM" id="Phobius"/>
    </source>
</evidence>
<dbReference type="EMBL" id="BJYU01000307">
    <property type="protein sequence ID" value="GEO19059.1"/>
    <property type="molecule type" value="Genomic_DNA"/>
</dbReference>
<feature type="transmembrane region" description="Helical" evidence="1">
    <location>
        <begin position="44"/>
        <end position="68"/>
    </location>
</feature>
<keyword evidence="1" id="KW-0472">Membrane</keyword>
<gene>
    <name evidence="2" type="ORF">MAE02_67550</name>
</gene>
<sequence>MPADFFAALGAALADAFGAAAFVDLVAAAPEASAALAGTDFDAAALRAGAFLAVVLVVVFATGETFLISY</sequence>
<dbReference type="AlphaFoldDB" id="A0A512C4C2"/>
<evidence type="ECO:0000313" key="2">
    <source>
        <dbReference type="EMBL" id="GEO19059.1"/>
    </source>
</evidence>
<evidence type="ECO:0000313" key="3">
    <source>
        <dbReference type="Proteomes" id="UP000321085"/>
    </source>
</evidence>
<dbReference type="Proteomes" id="UP000321085">
    <property type="component" value="Unassembled WGS sequence"/>
</dbReference>
<accession>A0A512C4C2</accession>
<keyword evidence="1" id="KW-0812">Transmembrane</keyword>
<reference evidence="2 3" key="1">
    <citation type="submission" date="2019-07" db="EMBL/GenBank/DDBJ databases">
        <title>Whole genome shotgun sequence of Microvirga aerophila NBRC 106136.</title>
        <authorList>
            <person name="Hosoyama A."/>
            <person name="Uohara A."/>
            <person name="Ohji S."/>
            <person name="Ichikawa N."/>
        </authorList>
    </citation>
    <scope>NUCLEOTIDE SEQUENCE [LARGE SCALE GENOMIC DNA]</scope>
    <source>
        <strain evidence="2 3">NBRC 106136</strain>
    </source>
</reference>